<proteinExistence type="predicted"/>
<organism evidence="1">
    <name type="scientific">Hokovirus HKV1</name>
    <dbReference type="NCBI Taxonomy" id="1977638"/>
    <lineage>
        <taxon>Viruses</taxon>
        <taxon>Varidnaviria</taxon>
        <taxon>Bamfordvirae</taxon>
        <taxon>Nucleocytoviricota</taxon>
        <taxon>Megaviricetes</taxon>
        <taxon>Imitervirales</taxon>
        <taxon>Mimiviridae</taxon>
        <taxon>Klosneuvirinae</taxon>
        <taxon>Hokovirus</taxon>
    </lineage>
</organism>
<reference evidence="1" key="1">
    <citation type="journal article" date="2017" name="Science">
        <title>Giant viruses with an expanded complement of translation system components.</title>
        <authorList>
            <person name="Schulz F."/>
            <person name="Yutin N."/>
            <person name="Ivanova N.N."/>
            <person name="Ortega D.R."/>
            <person name="Lee T.K."/>
            <person name="Vierheilig J."/>
            <person name="Daims H."/>
            <person name="Horn M."/>
            <person name="Wagner M."/>
            <person name="Jensen G.J."/>
            <person name="Kyrpides N.C."/>
            <person name="Koonin E.V."/>
            <person name="Woyke T."/>
        </authorList>
    </citation>
    <scope>NUCLEOTIDE SEQUENCE</scope>
    <source>
        <strain evidence="1">HKV1</strain>
    </source>
</reference>
<protein>
    <submittedName>
        <fullName evidence="1">Uncharacterized protein</fullName>
    </submittedName>
</protein>
<gene>
    <name evidence="1" type="ORF">Hokovirus_1_256</name>
</gene>
<name>A0A1V0SF89_9VIRU</name>
<sequence>MCRSKLSRSSLNYYVNFFAKNNIFNKFYTYLYEKYSDKQKNDKLKYLYTDTSFIINHNCLHEYVERNKYIKNKFSIKLSLLTDVNGIPIDIQFVKGNLHDSPLIEKHFKEVKCNLDSNKYKNVNRHKRYFMAVKNCEQFFSRLR</sequence>
<evidence type="ECO:0000313" key="1">
    <source>
        <dbReference type="EMBL" id="ARF10377.1"/>
    </source>
</evidence>
<dbReference type="EMBL" id="KY684103">
    <property type="protein sequence ID" value="ARF10377.1"/>
    <property type="molecule type" value="Genomic_DNA"/>
</dbReference>
<accession>A0A1V0SF89</accession>